<evidence type="ECO:0000313" key="2">
    <source>
        <dbReference type="EMBL" id="KAF4131247.1"/>
    </source>
</evidence>
<organism evidence="2 3">
    <name type="scientific">Phytophthora infestans</name>
    <name type="common">Potato late blight agent</name>
    <name type="synonym">Botrytis infestans</name>
    <dbReference type="NCBI Taxonomy" id="4787"/>
    <lineage>
        <taxon>Eukaryota</taxon>
        <taxon>Sar</taxon>
        <taxon>Stramenopiles</taxon>
        <taxon>Oomycota</taxon>
        <taxon>Peronosporomycetes</taxon>
        <taxon>Peronosporales</taxon>
        <taxon>Peronosporaceae</taxon>
        <taxon>Phytophthora</taxon>
    </lineage>
</organism>
<evidence type="ECO:0000313" key="3">
    <source>
        <dbReference type="Proteomes" id="UP000704712"/>
    </source>
</evidence>
<feature type="region of interest" description="Disordered" evidence="1">
    <location>
        <begin position="58"/>
        <end position="109"/>
    </location>
</feature>
<gene>
    <name evidence="2" type="ORF">GN958_ATG19502</name>
</gene>
<sequence length="109" mass="12278">MRASGRGTFSEMLHYRRNIEEFTADLTNPNYQNRRVRRFIERYSKPGPADEVVVVPGVPEHLQDAQDNPSPPGASHDVSASPQDVQDAQDASQEAFYMPQDVQDASHDH</sequence>
<proteinExistence type="predicted"/>
<feature type="compositionally biased region" description="Polar residues" evidence="1">
    <location>
        <begin position="78"/>
        <end position="92"/>
    </location>
</feature>
<reference evidence="2" key="1">
    <citation type="submission" date="2020-03" db="EMBL/GenBank/DDBJ databases">
        <title>Hybrid Assembly of Korean Phytophthora infestans isolates.</title>
        <authorList>
            <person name="Prokchorchik M."/>
            <person name="Lee Y."/>
            <person name="Seo J."/>
            <person name="Cho J.-H."/>
            <person name="Park Y.-E."/>
            <person name="Jang D.-C."/>
            <person name="Im J.-S."/>
            <person name="Choi J.-G."/>
            <person name="Park H.-J."/>
            <person name="Lee G.-B."/>
            <person name="Lee Y.-G."/>
            <person name="Hong S.-Y."/>
            <person name="Cho K."/>
            <person name="Sohn K.H."/>
        </authorList>
    </citation>
    <scope>NUCLEOTIDE SEQUENCE</scope>
    <source>
        <strain evidence="2">KR_2_A2</strain>
    </source>
</reference>
<evidence type="ECO:0000256" key="1">
    <source>
        <dbReference type="SAM" id="MobiDB-lite"/>
    </source>
</evidence>
<comment type="caution">
    <text evidence="2">The sequence shown here is derived from an EMBL/GenBank/DDBJ whole genome shotgun (WGS) entry which is preliminary data.</text>
</comment>
<protein>
    <submittedName>
        <fullName evidence="2">Uncharacterized protein</fullName>
    </submittedName>
</protein>
<accession>A0A8S9TW75</accession>
<dbReference type="Proteomes" id="UP000704712">
    <property type="component" value="Unassembled WGS sequence"/>
</dbReference>
<name>A0A8S9TW75_PHYIN</name>
<dbReference type="EMBL" id="JAACNO010002742">
    <property type="protein sequence ID" value="KAF4131247.1"/>
    <property type="molecule type" value="Genomic_DNA"/>
</dbReference>
<dbReference type="AlphaFoldDB" id="A0A8S9TW75"/>